<dbReference type="Proteomes" id="UP000030428">
    <property type="component" value="Unassembled WGS sequence"/>
</dbReference>
<evidence type="ECO:0000313" key="1">
    <source>
        <dbReference type="EMBL" id="KHD06263.1"/>
    </source>
</evidence>
<keyword evidence="2" id="KW-1185">Reference proteome</keyword>
<dbReference type="AlphaFoldDB" id="A0A0A6P644"/>
<sequence length="147" mass="16481">MLISGRNKKGLSEREIQNCLWAWELLSGPTHIELVTSEASQHNSRTRFSENKNVVYLGADVKPGNGIEANSRMSILACLAHELAHAQRFKSGFQRPIELPDVLIDEAETSLHASFMSVLGLKDREDLIEDARDRLNQWLSSPKGVNK</sequence>
<organism evidence="1 2">
    <name type="scientific">Candidatus Thiomargarita nelsonii</name>
    <dbReference type="NCBI Taxonomy" id="1003181"/>
    <lineage>
        <taxon>Bacteria</taxon>
        <taxon>Pseudomonadati</taxon>
        <taxon>Pseudomonadota</taxon>
        <taxon>Gammaproteobacteria</taxon>
        <taxon>Thiotrichales</taxon>
        <taxon>Thiotrichaceae</taxon>
        <taxon>Thiomargarita</taxon>
    </lineage>
</organism>
<accession>A0A0A6P644</accession>
<reference evidence="1 2" key="1">
    <citation type="journal article" date="2016" name="Front. Microbiol.">
        <title>Single-Cell (Meta-)Genomics of a Dimorphic Candidatus Thiomargarita nelsonii Reveals Genomic Plasticity.</title>
        <authorList>
            <person name="Flood B.E."/>
            <person name="Fliss P."/>
            <person name="Jones D.S."/>
            <person name="Dick G.J."/>
            <person name="Jain S."/>
            <person name="Kaster A.K."/>
            <person name="Winkel M."/>
            <person name="Mussmann M."/>
            <person name="Bailey J."/>
        </authorList>
    </citation>
    <scope>NUCLEOTIDE SEQUENCE [LARGE SCALE GENOMIC DNA]</scope>
    <source>
        <strain evidence="1">Hydrate Ridge</strain>
    </source>
</reference>
<proteinExistence type="predicted"/>
<name>A0A0A6P644_9GAMM</name>
<evidence type="ECO:0000313" key="2">
    <source>
        <dbReference type="Proteomes" id="UP000030428"/>
    </source>
</evidence>
<comment type="caution">
    <text evidence="1">The sequence shown here is derived from an EMBL/GenBank/DDBJ whole genome shotgun (WGS) entry which is preliminary data.</text>
</comment>
<gene>
    <name evidence="1" type="ORF">PN36_16635</name>
</gene>
<dbReference type="EMBL" id="JSZA02000062">
    <property type="protein sequence ID" value="KHD06263.1"/>
    <property type="molecule type" value="Genomic_DNA"/>
</dbReference>
<protein>
    <submittedName>
        <fullName evidence="1">Uncharacterized protein</fullName>
    </submittedName>
</protein>